<dbReference type="InterPro" id="IPR011990">
    <property type="entry name" value="TPR-like_helical_dom_sf"/>
</dbReference>
<feature type="domain" description="Glycosyltransferase 2-like" evidence="1">
    <location>
        <begin position="160"/>
        <end position="314"/>
    </location>
</feature>
<reference evidence="2" key="1">
    <citation type="submission" date="2018-05" db="EMBL/GenBank/DDBJ databases">
        <authorList>
            <person name="Lanie J.A."/>
            <person name="Ng W.-L."/>
            <person name="Kazmierczak K.M."/>
            <person name="Andrzejewski T.M."/>
            <person name="Davidsen T.M."/>
            <person name="Wayne K.J."/>
            <person name="Tettelin H."/>
            <person name="Glass J.I."/>
            <person name="Rusch D."/>
            <person name="Podicherti R."/>
            <person name="Tsui H.-C.T."/>
            <person name="Winkler M.E."/>
        </authorList>
    </citation>
    <scope>NUCLEOTIDE SEQUENCE</scope>
    <source>
        <strain evidence="2">KNB</strain>
    </source>
</reference>
<dbReference type="CDD" id="cd00761">
    <property type="entry name" value="Glyco_tranf_GTA_type"/>
    <property type="match status" value="1"/>
</dbReference>
<dbReference type="SUPFAM" id="SSF48452">
    <property type="entry name" value="TPR-like"/>
    <property type="match status" value="1"/>
</dbReference>
<dbReference type="InterPro" id="IPR004027">
    <property type="entry name" value="SEC_C_motif"/>
</dbReference>
<dbReference type="InterPro" id="IPR001173">
    <property type="entry name" value="Glyco_trans_2-like"/>
</dbReference>
<dbReference type="PANTHER" id="PTHR43685:SF11">
    <property type="entry name" value="GLYCOSYLTRANSFERASE TAGX-RELATED"/>
    <property type="match status" value="1"/>
</dbReference>
<dbReference type="AlphaFoldDB" id="A0A2X0QW57"/>
<dbReference type="Gene3D" id="3.10.450.50">
    <property type="match status" value="1"/>
</dbReference>
<dbReference type="Gene3D" id="1.25.40.10">
    <property type="entry name" value="Tetratricopeptide repeat domain"/>
    <property type="match status" value="1"/>
</dbReference>
<dbReference type="SUPFAM" id="SSF53448">
    <property type="entry name" value="Nucleotide-diphospho-sugar transferases"/>
    <property type="match status" value="1"/>
</dbReference>
<dbReference type="PANTHER" id="PTHR43685">
    <property type="entry name" value="GLYCOSYLTRANSFERASE"/>
    <property type="match status" value="1"/>
</dbReference>
<dbReference type="InterPro" id="IPR050834">
    <property type="entry name" value="Glycosyltransf_2"/>
</dbReference>
<dbReference type="Pfam" id="PF02810">
    <property type="entry name" value="SEC-C"/>
    <property type="match status" value="1"/>
</dbReference>
<dbReference type="SUPFAM" id="SSF103642">
    <property type="entry name" value="Sec-C motif"/>
    <property type="match status" value="1"/>
</dbReference>
<protein>
    <recommendedName>
        <fullName evidence="1">Glycosyltransferase 2-like domain-containing protein</fullName>
    </recommendedName>
</protein>
<evidence type="ECO:0000313" key="2">
    <source>
        <dbReference type="EMBL" id="SPS05838.1"/>
    </source>
</evidence>
<sequence>MANLLRNAPCACNSGLRYKHCCGSLAGETSKGPNSRRQAALILQKAGRYLEAIEAYDAILLDQGNDWEVAHMRALAYLQIGLMDEARVAFAALLSTPVVHFDGFWSNLGLLLASVCSDPLSVAVQSKLNAYRCMHPVLKATRAGKEQTACSSSGNGPSVSVVIPAYMHAGYVSEAIGSVFAQTRPPLELILIDDGSTDGTADSCRAAMASAPFPVTLIARENRGAATTLNQGIQLARGEYIQLLNSDDRLPADRIETMLDSLLERNAEWGFARVSFIDGNGHAFRQHENNRQIGLMAQQNAAVMCPTLGLAMLRANSAITSGNLMFRKNLWETLGGFHDYRYNHDWDFCLRAALESEPVLVPHSLYEYRIHERNTISESLYAPRMEQRKVMASFVRAALNHPPRANHFSPTLANWGGEFIALLGLTEALQHLPIEIVEQALQDPHSFTIPIG</sequence>
<dbReference type="Gene3D" id="3.90.550.10">
    <property type="entry name" value="Spore Coat Polysaccharide Biosynthesis Protein SpsA, Chain A"/>
    <property type="match status" value="1"/>
</dbReference>
<evidence type="ECO:0000259" key="1">
    <source>
        <dbReference type="Pfam" id="PF00535"/>
    </source>
</evidence>
<name>A0A2X0QW57_9PROT</name>
<gene>
    <name evidence="2" type="ORF">NITFAB_1428</name>
</gene>
<organism evidence="2">
    <name type="scientific">Candidatus Nitrotoga fabula</name>
    <dbReference type="NCBI Taxonomy" id="2182327"/>
    <lineage>
        <taxon>Bacteria</taxon>
        <taxon>Pseudomonadati</taxon>
        <taxon>Pseudomonadota</taxon>
        <taxon>Betaproteobacteria</taxon>
        <taxon>Nitrosomonadales</taxon>
        <taxon>Gallionellaceae</taxon>
        <taxon>Candidatus Nitrotoga</taxon>
    </lineage>
</organism>
<proteinExistence type="predicted"/>
<accession>A0A2X0QW57</accession>
<dbReference type="EMBL" id="LS423452">
    <property type="protein sequence ID" value="SPS05838.1"/>
    <property type="molecule type" value="Genomic_DNA"/>
</dbReference>
<dbReference type="InterPro" id="IPR029044">
    <property type="entry name" value="Nucleotide-diphossugar_trans"/>
</dbReference>
<dbReference type="Pfam" id="PF00535">
    <property type="entry name" value="Glycos_transf_2"/>
    <property type="match status" value="1"/>
</dbReference>